<accession>A0A8J9ZFH0</accession>
<protein>
    <submittedName>
        <fullName evidence="1">Hypp1187 protein</fullName>
    </submittedName>
</protein>
<dbReference type="PANTHER" id="PTHR47510:SF3">
    <property type="entry name" value="ENDO_EXONUCLEASE_PHOSPHATASE DOMAIN-CONTAINING PROTEIN"/>
    <property type="match status" value="1"/>
</dbReference>
<proteinExistence type="predicted"/>
<gene>
    <name evidence="1" type="primary">Hypp1187</name>
    <name evidence="1" type="ORF">BLAG_LOCUS13243</name>
</gene>
<organism evidence="1 2">
    <name type="scientific">Branchiostoma lanceolatum</name>
    <name type="common">Common lancelet</name>
    <name type="synonym">Amphioxus lanceolatum</name>
    <dbReference type="NCBI Taxonomy" id="7740"/>
    <lineage>
        <taxon>Eukaryota</taxon>
        <taxon>Metazoa</taxon>
        <taxon>Chordata</taxon>
        <taxon>Cephalochordata</taxon>
        <taxon>Leptocardii</taxon>
        <taxon>Amphioxiformes</taxon>
        <taxon>Branchiostomatidae</taxon>
        <taxon>Branchiostoma</taxon>
    </lineage>
</organism>
<reference evidence="1" key="1">
    <citation type="submission" date="2022-01" db="EMBL/GenBank/DDBJ databases">
        <authorList>
            <person name="Braso-Vives M."/>
        </authorList>
    </citation>
    <scope>NUCLEOTIDE SEQUENCE</scope>
</reference>
<sequence length="177" mass="20102">MEASRSHHHDKPWLTAEVKSLIHRRQQAFAGRGNVDSTWKYYRNKVQRKIRHLKETYYNSKVKSLKKDNAAKWHKEIKSMINASRNEPVIHIDGFDPTDKRGIANAINKSLGAVIQSLPAIDVASLPAYLPSFPAPYVQPWDVYKELLNVKTRKAAGPDGIPGKIIKEFAYELSAIV</sequence>
<evidence type="ECO:0000313" key="2">
    <source>
        <dbReference type="Proteomes" id="UP000838412"/>
    </source>
</evidence>
<dbReference type="OrthoDB" id="10037236at2759"/>
<keyword evidence="2" id="KW-1185">Reference proteome</keyword>
<dbReference type="EMBL" id="OV696687">
    <property type="protein sequence ID" value="CAH1253499.1"/>
    <property type="molecule type" value="Genomic_DNA"/>
</dbReference>
<name>A0A8J9ZFH0_BRALA</name>
<dbReference type="PANTHER" id="PTHR47510">
    <property type="entry name" value="REVERSE TRANSCRIPTASE DOMAIN-CONTAINING PROTEIN"/>
    <property type="match status" value="1"/>
</dbReference>
<dbReference type="Proteomes" id="UP000838412">
    <property type="component" value="Chromosome 2"/>
</dbReference>
<dbReference type="AlphaFoldDB" id="A0A8J9ZFH0"/>
<evidence type="ECO:0000313" key="1">
    <source>
        <dbReference type="EMBL" id="CAH1253499.1"/>
    </source>
</evidence>